<gene>
    <name evidence="1" type="ORF">DFR74_12920</name>
</gene>
<proteinExistence type="predicted"/>
<evidence type="ECO:0000313" key="2">
    <source>
        <dbReference type="Proteomes" id="UP000252586"/>
    </source>
</evidence>
<protein>
    <submittedName>
        <fullName evidence="1">Uncharacterized protein</fullName>
    </submittedName>
</protein>
<name>A0A366CUG3_9NOCA</name>
<keyword evidence="2" id="KW-1185">Reference proteome</keyword>
<dbReference type="EMBL" id="QNRE01000029">
    <property type="protein sequence ID" value="RBO79944.1"/>
    <property type="molecule type" value="Genomic_DNA"/>
</dbReference>
<dbReference type="Proteomes" id="UP000252586">
    <property type="component" value="Unassembled WGS sequence"/>
</dbReference>
<organism evidence="1 2">
    <name type="scientific">Nocardia puris</name>
    <dbReference type="NCBI Taxonomy" id="208602"/>
    <lineage>
        <taxon>Bacteria</taxon>
        <taxon>Bacillati</taxon>
        <taxon>Actinomycetota</taxon>
        <taxon>Actinomycetes</taxon>
        <taxon>Mycobacteriales</taxon>
        <taxon>Nocardiaceae</taxon>
        <taxon>Nocardia</taxon>
    </lineage>
</organism>
<evidence type="ECO:0000313" key="1">
    <source>
        <dbReference type="EMBL" id="RBO79944.1"/>
    </source>
</evidence>
<reference evidence="1 2" key="1">
    <citation type="submission" date="2018-06" db="EMBL/GenBank/DDBJ databases">
        <title>Genomic Encyclopedia of Type Strains, Phase IV (KMG-IV): sequencing the most valuable type-strain genomes for metagenomic binning, comparative biology and taxonomic classification.</title>
        <authorList>
            <person name="Goeker M."/>
        </authorList>
    </citation>
    <scope>NUCLEOTIDE SEQUENCE [LARGE SCALE GENOMIC DNA]</scope>
    <source>
        <strain evidence="1 2">DSM 44599</strain>
    </source>
</reference>
<accession>A0A366CUG3</accession>
<sequence length="176" mass="19043">MLFLADGSGWRSRAVDRGKLVVCPYVDTPLEEYVCKEAAVVRISMHRSIEEIARCIRRRALEPARLMVAQATENRAALAALREEAQAQMRTISAMIGGRFINSFHGAYEVHAGAIRARIAPPALRCEGTPQMGAITFQIVVSPGRGAGFAAAVRELIRQQAGDTADAQPEHSPSGC</sequence>
<dbReference type="RefSeq" id="WP_067514212.1">
    <property type="nucleotide sequence ID" value="NZ_QNRE01000029.1"/>
</dbReference>
<comment type="caution">
    <text evidence="1">The sequence shown here is derived from an EMBL/GenBank/DDBJ whole genome shotgun (WGS) entry which is preliminary data.</text>
</comment>
<dbReference type="AlphaFoldDB" id="A0A366CUG3"/>